<keyword evidence="2" id="KW-1133">Transmembrane helix</keyword>
<dbReference type="Gene3D" id="3.30.70.1070">
    <property type="entry name" value="Sporulation related repeat"/>
    <property type="match status" value="1"/>
</dbReference>
<dbReference type="EMBL" id="FLRC01000019">
    <property type="protein sequence ID" value="SBT25514.1"/>
    <property type="molecule type" value="Genomic_DNA"/>
</dbReference>
<evidence type="ECO:0000256" key="2">
    <source>
        <dbReference type="SAM" id="Phobius"/>
    </source>
</evidence>
<keyword evidence="2 4" id="KW-0812">Transmembrane</keyword>
<feature type="transmembrane region" description="Helical" evidence="2">
    <location>
        <begin position="21"/>
        <end position="39"/>
    </location>
</feature>
<dbReference type="STRING" id="1851544.ODI_04060"/>
<reference evidence="5 6" key="2">
    <citation type="submission" date="2017-08" db="EMBL/GenBank/DDBJ databases">
        <authorList>
            <person name="de Groot N.N."/>
        </authorList>
    </citation>
    <scope>NUCLEOTIDE SEQUENCE [LARGE SCALE GENOMIC DNA]</scope>
    <source>
        <strain evidence="5">Orrdi1</strain>
    </source>
</reference>
<dbReference type="Proteomes" id="UP000078558">
    <property type="component" value="Chromosome I"/>
</dbReference>
<dbReference type="GO" id="GO:0030428">
    <property type="term" value="C:cell septum"/>
    <property type="evidence" value="ECO:0007669"/>
    <property type="project" value="TreeGrafter"/>
</dbReference>
<feature type="compositionally biased region" description="Pro residues" evidence="1">
    <location>
        <begin position="124"/>
        <end position="135"/>
    </location>
</feature>
<evidence type="ECO:0000313" key="6">
    <source>
        <dbReference type="Proteomes" id="UP000078558"/>
    </source>
</evidence>
<protein>
    <submittedName>
        <fullName evidence="4">Probable cell division ftsn transmembrane protein</fullName>
    </submittedName>
</protein>
<dbReference type="InterPro" id="IPR007730">
    <property type="entry name" value="SPOR-like_dom"/>
</dbReference>
<keyword evidence="2" id="KW-0472">Membrane</keyword>
<dbReference type="Pfam" id="PF05036">
    <property type="entry name" value="SPOR"/>
    <property type="match status" value="1"/>
</dbReference>
<evidence type="ECO:0000313" key="4">
    <source>
        <dbReference type="EMBL" id="SBT25514.1"/>
    </source>
</evidence>
<dbReference type="AlphaFoldDB" id="A0A1C3K253"/>
<sequence length="219" mass="22877">MAKTTRRSSRKQSGGSTLYGVLAGLLVGLILAAGVAFYVTKAPMPFVDRATRESAQSTLPDPRNAPDPNRGLYGRDSAAGTPSTGPTDTAIAPLPGAGTATPPSGSRPDDLGALIATLPSTPQATPPAARPPAKPAPAQAASGDSVYFLQVGSYRVLEDAESLRARILLLGLPVQVQRAEVNGLQVNRVRVGPYARLDDMNRTRARLGEEKIESAVVRQ</sequence>
<reference evidence="4 6" key="1">
    <citation type="submission" date="2016-06" db="EMBL/GenBank/DDBJ databases">
        <authorList>
            <person name="Kjaerup R.B."/>
            <person name="Dalgaard T.S."/>
            <person name="Juul-Madsen H.R."/>
        </authorList>
    </citation>
    <scope>NUCLEOTIDE SEQUENCE [LARGE SCALE GENOMIC DNA]</scope>
    <source>
        <strain evidence="4">Orrdi1</strain>
    </source>
</reference>
<dbReference type="InterPro" id="IPR052521">
    <property type="entry name" value="Cell_div_SPOR-domain"/>
</dbReference>
<keyword evidence="4" id="KW-0131">Cell cycle</keyword>
<keyword evidence="4" id="KW-0132">Cell division</keyword>
<feature type="compositionally biased region" description="Low complexity" evidence="1">
    <location>
        <begin position="89"/>
        <end position="104"/>
    </location>
</feature>
<dbReference type="PANTHER" id="PTHR38687:SF1">
    <property type="entry name" value="CELL DIVISION PROTEIN DEDD"/>
    <property type="match status" value="1"/>
</dbReference>
<evidence type="ECO:0000313" key="5">
    <source>
        <dbReference type="EMBL" id="SOE46274.1"/>
    </source>
</evidence>
<dbReference type="InterPro" id="IPR036680">
    <property type="entry name" value="SPOR-like_sf"/>
</dbReference>
<dbReference type="PROSITE" id="PS51724">
    <property type="entry name" value="SPOR"/>
    <property type="match status" value="1"/>
</dbReference>
<keyword evidence="6" id="KW-1185">Reference proteome</keyword>
<dbReference type="RefSeq" id="WP_067753603.1">
    <property type="nucleotide sequence ID" value="NZ_LT907988.1"/>
</dbReference>
<proteinExistence type="predicted"/>
<feature type="domain" description="SPOR" evidence="3">
    <location>
        <begin position="141"/>
        <end position="219"/>
    </location>
</feature>
<dbReference type="OrthoDB" id="7063246at2"/>
<feature type="region of interest" description="Disordered" evidence="1">
    <location>
        <begin position="51"/>
        <end position="140"/>
    </location>
</feature>
<dbReference type="GO" id="GO:0042834">
    <property type="term" value="F:peptidoglycan binding"/>
    <property type="evidence" value="ECO:0007669"/>
    <property type="project" value="InterPro"/>
</dbReference>
<dbReference type="GO" id="GO:0032153">
    <property type="term" value="C:cell division site"/>
    <property type="evidence" value="ECO:0007669"/>
    <property type="project" value="TreeGrafter"/>
</dbReference>
<name>A0A1C3K253_9BURK</name>
<organism evidence="4 6">
    <name type="scientific">Orrella dioscoreae</name>
    <dbReference type="NCBI Taxonomy" id="1851544"/>
    <lineage>
        <taxon>Bacteria</taxon>
        <taxon>Pseudomonadati</taxon>
        <taxon>Pseudomonadota</taxon>
        <taxon>Betaproteobacteria</taxon>
        <taxon>Burkholderiales</taxon>
        <taxon>Alcaligenaceae</taxon>
        <taxon>Orrella</taxon>
    </lineage>
</organism>
<evidence type="ECO:0000259" key="3">
    <source>
        <dbReference type="PROSITE" id="PS51724"/>
    </source>
</evidence>
<dbReference type="KEGG" id="odi:ODI_R0221"/>
<evidence type="ECO:0000256" key="1">
    <source>
        <dbReference type="SAM" id="MobiDB-lite"/>
    </source>
</evidence>
<dbReference type="SUPFAM" id="SSF110997">
    <property type="entry name" value="Sporulation related repeat"/>
    <property type="match status" value="1"/>
</dbReference>
<accession>A0A1C3K253</accession>
<gene>
    <name evidence="4" type="ORF">ODI_04060</name>
    <name evidence="5" type="ORF">ODI_R0221</name>
</gene>
<dbReference type="GO" id="GO:0032506">
    <property type="term" value="P:cytokinetic process"/>
    <property type="evidence" value="ECO:0007669"/>
    <property type="project" value="TreeGrafter"/>
</dbReference>
<dbReference type="EMBL" id="LT907988">
    <property type="protein sequence ID" value="SOE46274.1"/>
    <property type="molecule type" value="Genomic_DNA"/>
</dbReference>
<dbReference type="PANTHER" id="PTHR38687">
    <property type="entry name" value="CELL DIVISION PROTEIN DEDD-RELATED"/>
    <property type="match status" value="1"/>
</dbReference>